<dbReference type="GO" id="GO:0008270">
    <property type="term" value="F:zinc ion binding"/>
    <property type="evidence" value="ECO:0007669"/>
    <property type="project" value="UniProtKB-KW"/>
</dbReference>
<organism evidence="15 16">
    <name type="scientific">Halocaridina rubra</name>
    <name type="common">Hawaiian red shrimp</name>
    <dbReference type="NCBI Taxonomy" id="373956"/>
    <lineage>
        <taxon>Eukaryota</taxon>
        <taxon>Metazoa</taxon>
        <taxon>Ecdysozoa</taxon>
        <taxon>Arthropoda</taxon>
        <taxon>Crustacea</taxon>
        <taxon>Multicrustacea</taxon>
        <taxon>Malacostraca</taxon>
        <taxon>Eumalacostraca</taxon>
        <taxon>Eucarida</taxon>
        <taxon>Decapoda</taxon>
        <taxon>Pleocyemata</taxon>
        <taxon>Caridea</taxon>
        <taxon>Atyoidea</taxon>
        <taxon>Atyidae</taxon>
        <taxon>Halocaridina</taxon>
    </lineage>
</organism>
<feature type="domain" description="C2H2-type" evidence="14">
    <location>
        <begin position="419"/>
        <end position="446"/>
    </location>
</feature>
<evidence type="ECO:0000256" key="2">
    <source>
        <dbReference type="ARBA" id="ARBA00006991"/>
    </source>
</evidence>
<keyword evidence="16" id="KW-1185">Reference proteome</keyword>
<evidence type="ECO:0000259" key="14">
    <source>
        <dbReference type="PROSITE" id="PS50157"/>
    </source>
</evidence>
<evidence type="ECO:0000313" key="16">
    <source>
        <dbReference type="Proteomes" id="UP001381693"/>
    </source>
</evidence>
<feature type="domain" description="C2H2-type" evidence="14">
    <location>
        <begin position="530"/>
        <end position="557"/>
    </location>
</feature>
<evidence type="ECO:0000256" key="1">
    <source>
        <dbReference type="ARBA" id="ARBA00004123"/>
    </source>
</evidence>
<dbReference type="PROSITE" id="PS50157">
    <property type="entry name" value="ZINC_FINGER_C2H2_2"/>
    <property type="match status" value="10"/>
</dbReference>
<comment type="caution">
    <text evidence="15">The sequence shown here is derived from an EMBL/GenBank/DDBJ whole genome shotgun (WGS) entry which is preliminary data.</text>
</comment>
<evidence type="ECO:0000256" key="8">
    <source>
        <dbReference type="ARBA" id="ARBA00023125"/>
    </source>
</evidence>
<dbReference type="SMART" id="SM00355">
    <property type="entry name" value="ZnF_C2H2"/>
    <property type="match status" value="12"/>
</dbReference>
<feature type="region of interest" description="Disordered" evidence="12">
    <location>
        <begin position="340"/>
        <end position="381"/>
    </location>
</feature>
<dbReference type="Pfam" id="PF00096">
    <property type="entry name" value="zf-C2H2"/>
    <property type="match status" value="3"/>
</dbReference>
<keyword evidence="13" id="KW-0732">Signal</keyword>
<feature type="signal peptide" evidence="13">
    <location>
        <begin position="1"/>
        <end position="21"/>
    </location>
</feature>
<evidence type="ECO:0000313" key="15">
    <source>
        <dbReference type="EMBL" id="KAK7080290.1"/>
    </source>
</evidence>
<dbReference type="FunFam" id="3.30.160.60:FF:000065">
    <property type="entry name" value="B-cell CLL/lymphoma 6, member B"/>
    <property type="match status" value="1"/>
</dbReference>
<evidence type="ECO:0000256" key="11">
    <source>
        <dbReference type="PROSITE-ProRule" id="PRU00042"/>
    </source>
</evidence>
<dbReference type="PANTHER" id="PTHR24393">
    <property type="entry name" value="ZINC FINGER PROTEIN"/>
    <property type="match status" value="1"/>
</dbReference>
<keyword evidence="8" id="KW-0238">DNA-binding</keyword>
<proteinExistence type="inferred from homology"/>
<keyword evidence="10" id="KW-0539">Nucleus</keyword>
<feature type="non-terminal residue" evidence="15">
    <location>
        <position position="1"/>
    </location>
</feature>
<dbReference type="SUPFAM" id="SSF57667">
    <property type="entry name" value="beta-beta-alpha zinc fingers"/>
    <property type="match status" value="7"/>
</dbReference>
<evidence type="ECO:0000256" key="7">
    <source>
        <dbReference type="ARBA" id="ARBA00023015"/>
    </source>
</evidence>
<feature type="compositionally biased region" description="Basic and acidic residues" evidence="12">
    <location>
        <begin position="361"/>
        <end position="374"/>
    </location>
</feature>
<dbReference type="PROSITE" id="PS00028">
    <property type="entry name" value="ZINC_FINGER_C2H2_1"/>
    <property type="match status" value="8"/>
</dbReference>
<keyword evidence="7" id="KW-0805">Transcription regulation</keyword>
<dbReference type="FunFam" id="3.30.160.60:FF:000337">
    <property type="entry name" value="Zinc finger and BTB domain containing 41"/>
    <property type="match status" value="1"/>
</dbReference>
<evidence type="ECO:0000256" key="9">
    <source>
        <dbReference type="ARBA" id="ARBA00023163"/>
    </source>
</evidence>
<feature type="domain" description="C2H2-type" evidence="14">
    <location>
        <begin position="632"/>
        <end position="659"/>
    </location>
</feature>
<evidence type="ECO:0000256" key="10">
    <source>
        <dbReference type="ARBA" id="ARBA00023242"/>
    </source>
</evidence>
<dbReference type="AlphaFoldDB" id="A0AAN9AC64"/>
<feature type="domain" description="C2H2-type" evidence="14">
    <location>
        <begin position="161"/>
        <end position="188"/>
    </location>
</feature>
<evidence type="ECO:0000256" key="12">
    <source>
        <dbReference type="SAM" id="MobiDB-lite"/>
    </source>
</evidence>
<dbReference type="InterPro" id="IPR013087">
    <property type="entry name" value="Znf_C2H2_type"/>
</dbReference>
<dbReference type="Proteomes" id="UP001381693">
    <property type="component" value="Unassembled WGS sequence"/>
</dbReference>
<comment type="subcellular location">
    <subcellularLocation>
        <location evidence="1">Nucleus</location>
    </subcellularLocation>
</comment>
<dbReference type="EMBL" id="JAXCGZ010006002">
    <property type="protein sequence ID" value="KAK7080290.1"/>
    <property type="molecule type" value="Genomic_DNA"/>
</dbReference>
<evidence type="ECO:0000256" key="13">
    <source>
        <dbReference type="SAM" id="SignalP"/>
    </source>
</evidence>
<dbReference type="FunFam" id="3.30.160.60:FF:001498">
    <property type="entry name" value="Zinc finger protein 404"/>
    <property type="match status" value="1"/>
</dbReference>
<evidence type="ECO:0000256" key="6">
    <source>
        <dbReference type="ARBA" id="ARBA00022833"/>
    </source>
</evidence>
<feature type="domain" description="C2H2-type" evidence="14">
    <location>
        <begin position="558"/>
        <end position="585"/>
    </location>
</feature>
<dbReference type="FunFam" id="3.30.160.60:FF:000064">
    <property type="entry name" value="Early growth response protein 3"/>
    <property type="match status" value="1"/>
</dbReference>
<feature type="domain" description="C2H2-type" evidence="14">
    <location>
        <begin position="134"/>
        <end position="160"/>
    </location>
</feature>
<accession>A0AAN9AC64</accession>
<dbReference type="InterPro" id="IPR036236">
    <property type="entry name" value="Znf_C2H2_sf"/>
</dbReference>
<keyword evidence="5 11" id="KW-0863">Zinc-finger</keyword>
<comment type="similarity">
    <text evidence="2">Belongs to the krueppel C2H2-type zinc-finger protein family.</text>
</comment>
<evidence type="ECO:0000256" key="3">
    <source>
        <dbReference type="ARBA" id="ARBA00022723"/>
    </source>
</evidence>
<keyword evidence="9" id="KW-0804">Transcription</keyword>
<dbReference type="GO" id="GO:0001228">
    <property type="term" value="F:DNA-binding transcription activator activity, RNA polymerase II-specific"/>
    <property type="evidence" value="ECO:0007669"/>
    <property type="project" value="TreeGrafter"/>
</dbReference>
<feature type="domain" description="C2H2-type" evidence="14">
    <location>
        <begin position="660"/>
        <end position="685"/>
    </location>
</feature>
<dbReference type="GO" id="GO:0005634">
    <property type="term" value="C:nucleus"/>
    <property type="evidence" value="ECO:0007669"/>
    <property type="project" value="UniProtKB-SubCell"/>
</dbReference>
<evidence type="ECO:0000256" key="4">
    <source>
        <dbReference type="ARBA" id="ARBA00022737"/>
    </source>
</evidence>
<feature type="chain" id="PRO_5042878393" description="C2H2-type domain-containing protein" evidence="13">
    <location>
        <begin position="22"/>
        <end position="685"/>
    </location>
</feature>
<keyword evidence="6" id="KW-0862">Zinc</keyword>
<protein>
    <recommendedName>
        <fullName evidence="14">C2H2-type domain-containing protein</fullName>
    </recommendedName>
</protein>
<dbReference type="FunFam" id="3.30.160.60:FF:002343">
    <property type="entry name" value="Zinc finger protein 33A"/>
    <property type="match status" value="1"/>
</dbReference>
<dbReference type="Gene3D" id="3.30.160.60">
    <property type="entry name" value="Classic Zinc Finger"/>
    <property type="match status" value="11"/>
</dbReference>
<dbReference type="PANTHER" id="PTHR24393:SF34">
    <property type="entry name" value="PR_SET DOMAIN 13"/>
    <property type="match status" value="1"/>
</dbReference>
<name>A0AAN9AC64_HALRR</name>
<keyword evidence="4" id="KW-0677">Repeat</keyword>
<keyword evidence="3" id="KW-0479">Metal-binding</keyword>
<dbReference type="Pfam" id="PF13912">
    <property type="entry name" value="zf-C2H2_6"/>
    <property type="match status" value="1"/>
</dbReference>
<feature type="domain" description="C2H2-type" evidence="14">
    <location>
        <begin position="245"/>
        <end position="272"/>
    </location>
</feature>
<dbReference type="GO" id="GO:0000978">
    <property type="term" value="F:RNA polymerase II cis-regulatory region sequence-specific DNA binding"/>
    <property type="evidence" value="ECO:0007669"/>
    <property type="project" value="TreeGrafter"/>
</dbReference>
<feature type="domain" description="C2H2-type" evidence="14">
    <location>
        <begin position="604"/>
        <end position="631"/>
    </location>
</feature>
<gene>
    <name evidence="15" type="ORF">SK128_003271</name>
</gene>
<feature type="domain" description="C2H2-type" evidence="14">
    <location>
        <begin position="391"/>
        <end position="418"/>
    </location>
</feature>
<evidence type="ECO:0000256" key="5">
    <source>
        <dbReference type="ARBA" id="ARBA00022771"/>
    </source>
</evidence>
<sequence>YLDLATLKLLLFTTQLGSGAADSDHTCWRKNRGIFVYFRSNDMEEDDGASCGVPDITQFLSVHMDEEEGTDVEESTVVADSFSNPPEFSQEDVELTYGEHNPLLHPVVINGDDVVNHIAQIVANKAEFFLATSKECSVCGKAVSKSKMKVHMRIHTGEKPFQCSICEKRFSRSDKLTAHKRTHTGEKPHMCFCGKRFSRHDHMKIHTATHHVGELNRDFVLQEANGVDLVSRGLHFPLPTNTSGNACMYCGRVFAQNYKLKRHLRTHTGEKPYVCSCGESFSRSEKLRHHKIIYHSFIPGKNNAVCTINGPINIVKDINQEVTKTETESNKAKELVSENVMNGRDDDEMKSSGYDTGECSETAKQEVKESDREGNQSVESVQGLPKKNGVHCCEFCNKTFKKAHKLGIHRRTHTGEKPHQCESCGKAFARRDHMLKHMKIHLKRRQDSLMKNLNVWMIDQKTFYENMLMEEEQNDMTMEELSALLNVGQNGLIPHNKMEDEPVDVLENTEGKCDEEKIPKSLKVENDDTYSCEICGYASKKLCNLHSHMKTHSERSVYKCGICRKEFKIEKSYQAHLLNHEKDVILSPHTLEDSEFVNARSKRAQCAICGKWLVSLSSLEMHIRSHTGERPHKCNICENTFLRKPDMLRHMKSHSGEKPHKCEHCSITFTRKDKLSFHVRKHHQT</sequence>
<reference evidence="15 16" key="1">
    <citation type="submission" date="2023-11" db="EMBL/GenBank/DDBJ databases">
        <title>Halocaridina rubra genome assembly.</title>
        <authorList>
            <person name="Smith C."/>
        </authorList>
    </citation>
    <scope>NUCLEOTIDE SEQUENCE [LARGE SCALE GENOMIC DNA]</scope>
    <source>
        <strain evidence="15">EP-1</strain>
        <tissue evidence="15">Whole</tissue>
    </source>
</reference>